<accession>A0A2N3L0L9</accession>
<comment type="caution">
    <text evidence="1">The sequence shown here is derived from an EMBL/GenBank/DDBJ whole genome shotgun (WGS) entry which is preliminary data.</text>
</comment>
<proteinExistence type="predicted"/>
<organism evidence="1 2">
    <name type="scientific">Thalassospira lohafexi</name>
    <dbReference type="NCBI Taxonomy" id="744227"/>
    <lineage>
        <taxon>Bacteria</taxon>
        <taxon>Pseudomonadati</taxon>
        <taxon>Pseudomonadota</taxon>
        <taxon>Alphaproteobacteria</taxon>
        <taxon>Rhodospirillales</taxon>
        <taxon>Thalassospiraceae</taxon>
        <taxon>Thalassospira</taxon>
    </lineage>
</organism>
<sequence length="159" mass="16159">MFITGIKTDQVDTVAQFTPGALGSTYDGKVWKYVTYDHGTGELDLAVGDVVYYVDDSGYGSNTVTADASDSSGAEIGAGVVQAAVTEDGSFFWIQLSGAATLAVALGGSAGDGDPLTAVGAADKALTKAAEADSAATYKSVVAIAVDADAKEIICRFPW</sequence>
<dbReference type="AlphaFoldDB" id="A0A2N3L0L9"/>
<reference evidence="1 2" key="1">
    <citation type="submission" date="2017-09" db="EMBL/GenBank/DDBJ databases">
        <title>Biodiversity and function of Thalassospira species in the particle-attached aromatic-hydrocarbon-degrading consortia from the surface seawater of the China South Sea.</title>
        <authorList>
            <person name="Dong C."/>
            <person name="Lai Q."/>
            <person name="Shao Z."/>
        </authorList>
    </citation>
    <scope>NUCLEOTIDE SEQUENCE [LARGE SCALE GENOMIC DNA]</scope>
    <source>
        <strain evidence="1 2">139Z-12</strain>
    </source>
</reference>
<name>A0A2N3L0L9_9PROT</name>
<dbReference type="EMBL" id="NXGX01000015">
    <property type="protein sequence ID" value="PKR56348.1"/>
    <property type="molecule type" value="Genomic_DNA"/>
</dbReference>
<evidence type="ECO:0000313" key="2">
    <source>
        <dbReference type="Proteomes" id="UP000233332"/>
    </source>
</evidence>
<evidence type="ECO:0000313" key="1">
    <source>
        <dbReference type="EMBL" id="PKR56348.1"/>
    </source>
</evidence>
<evidence type="ECO:0008006" key="3">
    <source>
        <dbReference type="Google" id="ProtNLM"/>
    </source>
</evidence>
<keyword evidence="2" id="KW-1185">Reference proteome</keyword>
<protein>
    <recommendedName>
        <fullName evidence="3">DUF2190 domain-containing protein</fullName>
    </recommendedName>
</protein>
<gene>
    <name evidence="1" type="ORF">COO92_21320</name>
</gene>
<dbReference type="RefSeq" id="WP_101304953.1">
    <property type="nucleotide sequence ID" value="NZ_NXGX01000015.1"/>
</dbReference>
<dbReference type="Proteomes" id="UP000233332">
    <property type="component" value="Unassembled WGS sequence"/>
</dbReference>